<comment type="similarity">
    <text evidence="5">Belongs to the DltC family.</text>
</comment>
<keyword evidence="4 5" id="KW-0961">Cell wall biogenesis/degradation</keyword>
<dbReference type="NCBIfam" id="TIGR01688">
    <property type="entry name" value="dltC"/>
    <property type="match status" value="1"/>
</dbReference>
<dbReference type="PATRIC" id="fig|1423778.4.peg.621"/>
<dbReference type="NCBIfam" id="NF003464">
    <property type="entry name" value="PRK05087.1"/>
    <property type="match status" value="1"/>
</dbReference>
<evidence type="ECO:0000256" key="5">
    <source>
        <dbReference type="HAMAP-Rule" id="MF_00565"/>
    </source>
</evidence>
<comment type="function">
    <text evidence="5">Carrier protein involved in the D-alanylation of lipoteichoic acid (LTA). The loading of thioester-linked D-alanine onto DltC is catalyzed by D-alanine--D-alanyl carrier protein ligase DltA. The DltC-carried D-alanyl group is further transferred to cell membrane phosphatidylglycerol (PG) by forming an ester bond, probably catalyzed by DltD. D-alanylation of LTA plays an important role in modulating the properties of the cell wall in Gram-positive bacteria, influencing the net charge of the cell wall.</text>
</comment>
<dbReference type="GO" id="GO:0036370">
    <property type="term" value="F:D-alanyl carrier activity"/>
    <property type="evidence" value="ECO:0007669"/>
    <property type="project" value="UniProtKB-UniRule"/>
</dbReference>
<feature type="domain" description="Carrier" evidence="6">
    <location>
        <begin position="1"/>
        <end position="77"/>
    </location>
</feature>
<keyword evidence="8" id="KW-1185">Reference proteome</keyword>
<dbReference type="KEGG" id="lol:LACOL_0701"/>
<dbReference type="PROSITE" id="PS50075">
    <property type="entry name" value="CARRIER"/>
    <property type="match status" value="1"/>
</dbReference>
<dbReference type="HAMAP" id="MF_00565">
    <property type="entry name" value="DltC"/>
    <property type="match status" value="1"/>
</dbReference>
<gene>
    <name evidence="5" type="primary">dltC</name>
    <name evidence="7" type="ORF">FC70_GL000594</name>
</gene>
<dbReference type="Gene3D" id="1.10.1200.10">
    <property type="entry name" value="ACP-like"/>
    <property type="match status" value="1"/>
</dbReference>
<dbReference type="RefSeq" id="WP_057889569.1">
    <property type="nucleotide sequence ID" value="NZ_AZFE01000030.1"/>
</dbReference>
<accession>A0A0R1RI08</accession>
<dbReference type="InterPro" id="IPR003230">
    <property type="entry name" value="DltC"/>
</dbReference>
<dbReference type="GO" id="GO:0070395">
    <property type="term" value="P:lipoteichoic acid biosynthetic process"/>
    <property type="evidence" value="ECO:0007669"/>
    <property type="project" value="UniProtKB-UniRule"/>
</dbReference>
<dbReference type="Proteomes" id="UP000051697">
    <property type="component" value="Unassembled WGS sequence"/>
</dbReference>
<comment type="pathway">
    <text evidence="5">Cell wall biogenesis; lipoteichoic acid biosynthesis.</text>
</comment>
<proteinExistence type="inferred from homology"/>
<organism evidence="7 8">
    <name type="scientific">Paucilactobacillus oligofermentans DSM 15707 = LMG 22743</name>
    <dbReference type="NCBI Taxonomy" id="1423778"/>
    <lineage>
        <taxon>Bacteria</taxon>
        <taxon>Bacillati</taxon>
        <taxon>Bacillota</taxon>
        <taxon>Bacilli</taxon>
        <taxon>Lactobacillales</taxon>
        <taxon>Lactobacillaceae</taxon>
        <taxon>Paucilactobacillus</taxon>
    </lineage>
</organism>
<evidence type="ECO:0000313" key="8">
    <source>
        <dbReference type="Proteomes" id="UP000051697"/>
    </source>
</evidence>
<evidence type="ECO:0000256" key="4">
    <source>
        <dbReference type="ARBA" id="ARBA00023316"/>
    </source>
</evidence>
<protein>
    <recommendedName>
        <fullName evidence="5">D-alanyl carrier protein</fullName>
        <shortName evidence="5">DCP</shortName>
    </recommendedName>
    <alternativeName>
        <fullName evidence="5">D-alanine--poly(phosphoribitol) ligase subunit 2</fullName>
    </alternativeName>
</protein>
<keyword evidence="3 5" id="KW-0597">Phosphoprotein</keyword>
<dbReference type="AlphaFoldDB" id="A0A0R1RI08"/>
<evidence type="ECO:0000256" key="3">
    <source>
        <dbReference type="ARBA" id="ARBA00022553"/>
    </source>
</evidence>
<dbReference type="UniPathway" id="UPA00556"/>
<dbReference type="SUPFAM" id="SSF47336">
    <property type="entry name" value="ACP-like"/>
    <property type="match status" value="1"/>
</dbReference>
<dbReference type="GO" id="GO:0005737">
    <property type="term" value="C:cytoplasm"/>
    <property type="evidence" value="ECO:0007669"/>
    <property type="project" value="UniProtKB-SubCell"/>
</dbReference>
<keyword evidence="1 5" id="KW-0596">Phosphopantetheine</keyword>
<comment type="subcellular location">
    <subcellularLocation>
        <location evidence="5">Cytoplasm</location>
    </subcellularLocation>
</comment>
<name>A0A0R1RI08_9LACO</name>
<dbReference type="GO" id="GO:0071555">
    <property type="term" value="P:cell wall organization"/>
    <property type="evidence" value="ECO:0007669"/>
    <property type="project" value="UniProtKB-KW"/>
</dbReference>
<evidence type="ECO:0000313" key="7">
    <source>
        <dbReference type="EMBL" id="KRL56009.1"/>
    </source>
</evidence>
<dbReference type="InterPro" id="IPR009081">
    <property type="entry name" value="PP-bd_ACP"/>
</dbReference>
<comment type="caution">
    <text evidence="7">The sequence shown here is derived from an EMBL/GenBank/DDBJ whole genome shotgun (WGS) entry which is preliminary data.</text>
</comment>
<comment type="PTM">
    <text evidence="5">4'-phosphopantetheine is transferred from CoA to a specific serine of apo-DCP.</text>
</comment>
<keyword evidence="2 5" id="KW-0963">Cytoplasm</keyword>
<evidence type="ECO:0000259" key="6">
    <source>
        <dbReference type="PROSITE" id="PS50075"/>
    </source>
</evidence>
<sequence length="77" mass="8650">MNVNEIVLDILNGITGTDFSKDMDADIFMSGLVDSMATVELLLELQDKFGIDVPISEFNREDWKSANKIIQKVESLQ</sequence>
<reference evidence="7 8" key="1">
    <citation type="journal article" date="2015" name="Genome Announc.">
        <title>Expanding the biotechnology potential of lactobacilli through comparative genomics of 213 strains and associated genera.</title>
        <authorList>
            <person name="Sun Z."/>
            <person name="Harris H.M."/>
            <person name="McCann A."/>
            <person name="Guo C."/>
            <person name="Argimon S."/>
            <person name="Zhang W."/>
            <person name="Yang X."/>
            <person name="Jeffery I.B."/>
            <person name="Cooney J.C."/>
            <person name="Kagawa T.F."/>
            <person name="Liu W."/>
            <person name="Song Y."/>
            <person name="Salvetti E."/>
            <person name="Wrobel A."/>
            <person name="Rasinkangas P."/>
            <person name="Parkhill J."/>
            <person name="Rea M.C."/>
            <person name="O'Sullivan O."/>
            <person name="Ritari J."/>
            <person name="Douillard F.P."/>
            <person name="Paul Ross R."/>
            <person name="Yang R."/>
            <person name="Briner A.E."/>
            <person name="Felis G.E."/>
            <person name="de Vos W.M."/>
            <person name="Barrangou R."/>
            <person name="Klaenhammer T.R."/>
            <person name="Caufield P.W."/>
            <person name="Cui Y."/>
            <person name="Zhang H."/>
            <person name="O'Toole P.W."/>
        </authorList>
    </citation>
    <scope>NUCLEOTIDE SEQUENCE [LARGE SCALE GENOMIC DNA]</scope>
    <source>
        <strain evidence="7 8">DSM 15707</strain>
    </source>
</reference>
<evidence type="ECO:0000256" key="1">
    <source>
        <dbReference type="ARBA" id="ARBA00022450"/>
    </source>
</evidence>
<dbReference type="Pfam" id="PF00550">
    <property type="entry name" value="PP-binding"/>
    <property type="match status" value="1"/>
</dbReference>
<dbReference type="InterPro" id="IPR036736">
    <property type="entry name" value="ACP-like_sf"/>
</dbReference>
<feature type="modified residue" description="O-(pantetheine 4'-phosphoryl)serine" evidence="5">
    <location>
        <position position="35"/>
    </location>
</feature>
<evidence type="ECO:0000256" key="2">
    <source>
        <dbReference type="ARBA" id="ARBA00022490"/>
    </source>
</evidence>
<dbReference type="EMBL" id="AZFE01000030">
    <property type="protein sequence ID" value="KRL56009.1"/>
    <property type="molecule type" value="Genomic_DNA"/>
</dbReference>
<dbReference type="OrthoDB" id="6462171at2"/>
<dbReference type="STRING" id="1423778.FC70_GL000594"/>